<keyword evidence="3" id="KW-1185">Reference proteome</keyword>
<evidence type="ECO:0000313" key="3">
    <source>
        <dbReference type="Proteomes" id="UP000431092"/>
    </source>
</evidence>
<dbReference type="RefSeq" id="WP_154593830.1">
    <property type="nucleotide sequence ID" value="NZ_WLVL01000039.1"/>
</dbReference>
<feature type="transmembrane region" description="Helical" evidence="1">
    <location>
        <begin position="37"/>
        <end position="58"/>
    </location>
</feature>
<dbReference type="InterPro" id="IPR008407">
    <property type="entry name" value="Brnchd-chn_aa_trnsp_AzlD"/>
</dbReference>
<dbReference type="AlphaFoldDB" id="A0A6I3I8P4"/>
<keyword evidence="1" id="KW-1133">Transmembrane helix</keyword>
<dbReference type="Pfam" id="PF05437">
    <property type="entry name" value="AzlD"/>
    <property type="match status" value="1"/>
</dbReference>
<dbReference type="EMBL" id="WLVL01000039">
    <property type="protein sequence ID" value="MTB72564.1"/>
    <property type="molecule type" value="Genomic_DNA"/>
</dbReference>
<reference evidence="2 3" key="1">
    <citation type="submission" date="2019-11" db="EMBL/GenBank/DDBJ databases">
        <title>Whole genome sequencing identifies a novel species of the genus Arsenicicoccus isolated from human blood.</title>
        <authorList>
            <person name="Jeong J.H."/>
            <person name="Kweon O.J."/>
            <person name="Kim H.R."/>
            <person name="Kim T.-H."/>
            <person name="Ha S.-M."/>
            <person name="Lee M.-K."/>
        </authorList>
    </citation>
    <scope>NUCLEOTIDE SEQUENCE [LARGE SCALE GENOMIC DNA]</scope>
    <source>
        <strain evidence="2 3">MKL-02</strain>
    </source>
</reference>
<keyword evidence="1" id="KW-0812">Transmembrane</keyword>
<accession>A0A6I3I8P4</accession>
<organism evidence="2 3">
    <name type="scientific">Arsenicicoccus cauae</name>
    <dbReference type="NCBI Taxonomy" id="2663847"/>
    <lineage>
        <taxon>Bacteria</taxon>
        <taxon>Bacillati</taxon>
        <taxon>Actinomycetota</taxon>
        <taxon>Actinomycetes</taxon>
        <taxon>Micrococcales</taxon>
        <taxon>Intrasporangiaceae</taxon>
        <taxon>Arsenicicoccus</taxon>
    </lineage>
</organism>
<name>A0A6I3I8P4_9MICO</name>
<keyword evidence="1" id="KW-0472">Membrane</keyword>
<proteinExistence type="predicted"/>
<protein>
    <submittedName>
        <fullName evidence="2">AzlD domain-containing protein</fullName>
    </submittedName>
</protein>
<evidence type="ECO:0000313" key="2">
    <source>
        <dbReference type="EMBL" id="MTB72564.1"/>
    </source>
</evidence>
<gene>
    <name evidence="2" type="ORF">GGG17_11405</name>
</gene>
<sequence>MSLTAAVLLAALVCYLTKLSGYLVPSHHLEHPLVARIAATMTVGLLAALVAANTFVTGRAIVVDARLGSLAVAAVALALRLPFIVVVILGAAAAALLRHLGIG</sequence>
<evidence type="ECO:0000256" key="1">
    <source>
        <dbReference type="SAM" id="Phobius"/>
    </source>
</evidence>
<feature type="transmembrane region" description="Helical" evidence="1">
    <location>
        <begin position="70"/>
        <end position="97"/>
    </location>
</feature>
<comment type="caution">
    <text evidence="2">The sequence shown here is derived from an EMBL/GenBank/DDBJ whole genome shotgun (WGS) entry which is preliminary data.</text>
</comment>
<dbReference type="Proteomes" id="UP000431092">
    <property type="component" value="Unassembled WGS sequence"/>
</dbReference>